<keyword evidence="8" id="KW-1185">Reference proteome</keyword>
<gene>
    <name evidence="7" type="ORF">AB6713_19795</name>
</gene>
<keyword evidence="1" id="KW-0229">DNA integration</keyword>
<reference evidence="7 8" key="1">
    <citation type="submission" date="2024-07" db="EMBL/GenBank/DDBJ databases">
        <title>Luteimonas salilacus sp. nov., isolated from the shore soil of Salt Lake in Tibet of China.</title>
        <authorList>
            <person name="Zhang X."/>
            <person name="Li A."/>
        </authorList>
    </citation>
    <scope>NUCLEOTIDE SEQUENCE [LARGE SCALE GENOMIC DNA]</scope>
    <source>
        <strain evidence="7 8">B3-2-R+30</strain>
    </source>
</reference>
<evidence type="ECO:0000313" key="8">
    <source>
        <dbReference type="Proteomes" id="UP001566331"/>
    </source>
</evidence>
<name>A0ABV4HZS3_9GAMM</name>
<evidence type="ECO:0000256" key="3">
    <source>
        <dbReference type="ARBA" id="ARBA00023172"/>
    </source>
</evidence>
<evidence type="ECO:0000313" key="7">
    <source>
        <dbReference type="EMBL" id="MEZ0476825.1"/>
    </source>
</evidence>
<sequence length="262" mass="29953">MDQVSAVCRRRHLSRRTEAAYRFWIRQYIRFHQRRHPREVGTPGIAPFVNYLATQRQVAASTQSQARNAVLFLYRDVLELDIGRLQGLRRVQRISRLPVVLTIDEVRHILAAMDGTPRLIAEMLYGTGLRITEGMTLRVKDVDFRSGTIHVRCGKGGKDRTTLLPARLAQALQQHLLRVAALHKWDLAHGRGFAPLPGALDRKYPYASRSLSWQFLFPSKVVRPCPATGRILRWHASETTVQKMFKNRPHGDGEQRHCPVAA</sequence>
<dbReference type="InterPro" id="IPR011010">
    <property type="entry name" value="DNA_brk_join_enz"/>
</dbReference>
<dbReference type="PROSITE" id="PS51898">
    <property type="entry name" value="TYR_RECOMBINASE"/>
    <property type="match status" value="1"/>
</dbReference>
<dbReference type="InterPro" id="IPR044068">
    <property type="entry name" value="CB"/>
</dbReference>
<dbReference type="InterPro" id="IPR004107">
    <property type="entry name" value="Integrase_SAM-like_N"/>
</dbReference>
<evidence type="ECO:0000259" key="5">
    <source>
        <dbReference type="PROSITE" id="PS51898"/>
    </source>
</evidence>
<dbReference type="NCBIfam" id="TIGR02249">
    <property type="entry name" value="integrase_gron"/>
    <property type="match status" value="1"/>
</dbReference>
<dbReference type="InterPro" id="IPR010998">
    <property type="entry name" value="Integrase_recombinase_N"/>
</dbReference>
<dbReference type="Gene3D" id="1.10.150.130">
    <property type="match status" value="1"/>
</dbReference>
<dbReference type="Gene3D" id="1.10.443.10">
    <property type="entry name" value="Intergrase catalytic core"/>
    <property type="match status" value="1"/>
</dbReference>
<evidence type="ECO:0000256" key="2">
    <source>
        <dbReference type="ARBA" id="ARBA00023125"/>
    </source>
</evidence>
<dbReference type="InterPro" id="IPR013762">
    <property type="entry name" value="Integrase-like_cat_sf"/>
</dbReference>
<dbReference type="PROSITE" id="PS51900">
    <property type="entry name" value="CB"/>
    <property type="match status" value="1"/>
</dbReference>
<dbReference type="SUPFAM" id="SSF56349">
    <property type="entry name" value="DNA breaking-rejoining enzymes"/>
    <property type="match status" value="1"/>
</dbReference>
<dbReference type="Pfam" id="PF00589">
    <property type="entry name" value="Phage_integrase"/>
    <property type="match status" value="1"/>
</dbReference>
<accession>A0ABV4HZS3</accession>
<dbReference type="Pfam" id="PF13495">
    <property type="entry name" value="Phage_int_SAM_4"/>
    <property type="match status" value="1"/>
</dbReference>
<evidence type="ECO:0000259" key="6">
    <source>
        <dbReference type="PROSITE" id="PS51900"/>
    </source>
</evidence>
<evidence type="ECO:0000256" key="4">
    <source>
        <dbReference type="PROSITE-ProRule" id="PRU01248"/>
    </source>
</evidence>
<feature type="domain" description="Core-binding (CB)" evidence="6">
    <location>
        <begin position="1"/>
        <end position="78"/>
    </location>
</feature>
<dbReference type="RefSeq" id="WP_370565915.1">
    <property type="nucleotide sequence ID" value="NZ_JBFWIB010000040.1"/>
</dbReference>
<keyword evidence="2 4" id="KW-0238">DNA-binding</keyword>
<comment type="caution">
    <text evidence="7">The sequence shown here is derived from an EMBL/GenBank/DDBJ whole genome shotgun (WGS) entry which is preliminary data.</text>
</comment>
<dbReference type="InterPro" id="IPR002104">
    <property type="entry name" value="Integrase_catalytic"/>
</dbReference>
<dbReference type="InterPro" id="IPR011946">
    <property type="entry name" value="Integrase_integron-type"/>
</dbReference>
<dbReference type="Proteomes" id="UP001566331">
    <property type="component" value="Unassembled WGS sequence"/>
</dbReference>
<protein>
    <submittedName>
        <fullName evidence="7">Integron integrase</fullName>
    </submittedName>
</protein>
<evidence type="ECO:0000256" key="1">
    <source>
        <dbReference type="ARBA" id="ARBA00022908"/>
    </source>
</evidence>
<proteinExistence type="predicted"/>
<keyword evidence="3" id="KW-0233">DNA recombination</keyword>
<organism evidence="7 8">
    <name type="scientific">Luteimonas salinilitoris</name>
    <dbReference type="NCBI Taxonomy" id="3237697"/>
    <lineage>
        <taxon>Bacteria</taxon>
        <taxon>Pseudomonadati</taxon>
        <taxon>Pseudomonadota</taxon>
        <taxon>Gammaproteobacteria</taxon>
        <taxon>Lysobacterales</taxon>
        <taxon>Lysobacteraceae</taxon>
        <taxon>Luteimonas</taxon>
    </lineage>
</organism>
<feature type="domain" description="Tyr recombinase" evidence="5">
    <location>
        <begin position="96"/>
        <end position="262"/>
    </location>
</feature>
<dbReference type="EMBL" id="JBFWIC010000053">
    <property type="protein sequence ID" value="MEZ0476825.1"/>
    <property type="molecule type" value="Genomic_DNA"/>
</dbReference>